<keyword evidence="3" id="KW-0804">Transcription</keyword>
<dbReference type="GO" id="GO:0006351">
    <property type="term" value="P:DNA-templated transcription"/>
    <property type="evidence" value="ECO:0007669"/>
    <property type="project" value="InterPro"/>
</dbReference>
<gene>
    <name evidence="7" type="ORF">B0T11DRAFT_295827</name>
</gene>
<dbReference type="Proteomes" id="UP000813385">
    <property type="component" value="Unassembled WGS sequence"/>
</dbReference>
<evidence type="ECO:0000313" key="8">
    <source>
        <dbReference type="Proteomes" id="UP000813385"/>
    </source>
</evidence>
<evidence type="ECO:0000256" key="2">
    <source>
        <dbReference type="ARBA" id="ARBA00023015"/>
    </source>
</evidence>
<dbReference type="OrthoDB" id="2283488at2759"/>
<keyword evidence="4" id="KW-0539">Nucleus</keyword>
<protein>
    <submittedName>
        <fullName evidence="7">Fungal-specific transcription factor domain-containing protein</fullName>
    </submittedName>
</protein>
<evidence type="ECO:0000256" key="1">
    <source>
        <dbReference type="ARBA" id="ARBA00022723"/>
    </source>
</evidence>
<dbReference type="CDD" id="cd12148">
    <property type="entry name" value="fungal_TF_MHR"/>
    <property type="match status" value="1"/>
</dbReference>
<keyword evidence="8" id="KW-1185">Reference proteome</keyword>
<evidence type="ECO:0000256" key="3">
    <source>
        <dbReference type="ARBA" id="ARBA00023163"/>
    </source>
</evidence>
<name>A0A8K0X717_9PEZI</name>
<dbReference type="GO" id="GO:0005634">
    <property type="term" value="C:nucleus"/>
    <property type="evidence" value="ECO:0007669"/>
    <property type="project" value="TreeGrafter"/>
</dbReference>
<sequence length="709" mass="78761">MDGLSVSNAAGPAAVAPTTVARLRQKRSQVARACDSCRVQRIKCDNSQPCVNCQTRGRQCSNSDAVKTSTLTQAHEEISRLKATVKELESELRSEREKTPAPQGLVTPTSSDGPSPSQPAVPAPSKPNWQGVVKQCASRSPNESWFGPSSIYYFVKRLDKSLSTTLRQPQPTEQLQLCSESSINLLEGHAGPAEAAVAVGSGGAPPSYLTPMQEQYFIDLFWDSFHTCVLPILDEADFKQHHQSLWTTASTRRPSALVDIVVAMCMQLGISTMPAGDQGRFSPLDNADPTIAGRMHYRRCQALLAHQTESPSIATLQCHLLCALYLCSGSFHNMVDAACAQAVRTAYILGLHMDAPPDMPRKEVERRRRLWWAVYLMETKIGTKLGRPFSLRDSHAMPELPADDFEAAMLSGSCFAPIGDGVTWLSFNRHHVSLHATIRRAYTAFYDKDPGGKDMWDDAETLESYAQLLQPHNKALDAWVSQVPEALTTRRIDGGVSLSTHPSRLDIEQFAPLWLQRQRLLLEIAYHNVSVLLYRPFISFSATPGPLATEMASRCASHAIALTRIAHQVLSTMSILDGWHEVFHWQWGVSMTLVGFLIAYPSWEQRDAAREAIDLAVGVFDKFSKRFSVARSAASIMRDLCVKVDLLKERTQMPSLDLSMIDMSMPEGAWDGQNLFDITLNVDFWDGLDTLWPGSHEYSDPSYFGHMQY</sequence>
<dbReference type="CDD" id="cd00067">
    <property type="entry name" value="GAL4"/>
    <property type="match status" value="1"/>
</dbReference>
<feature type="compositionally biased region" description="Basic and acidic residues" evidence="5">
    <location>
        <begin position="89"/>
        <end position="99"/>
    </location>
</feature>
<organism evidence="7 8">
    <name type="scientific">Plectosphaerella cucumerina</name>
    <dbReference type="NCBI Taxonomy" id="40658"/>
    <lineage>
        <taxon>Eukaryota</taxon>
        <taxon>Fungi</taxon>
        <taxon>Dikarya</taxon>
        <taxon>Ascomycota</taxon>
        <taxon>Pezizomycotina</taxon>
        <taxon>Sordariomycetes</taxon>
        <taxon>Hypocreomycetidae</taxon>
        <taxon>Glomerellales</taxon>
        <taxon>Plectosphaerellaceae</taxon>
        <taxon>Plectosphaerella</taxon>
    </lineage>
</organism>
<proteinExistence type="predicted"/>
<dbReference type="PROSITE" id="PS00463">
    <property type="entry name" value="ZN2_CY6_FUNGAL_1"/>
    <property type="match status" value="1"/>
</dbReference>
<accession>A0A8K0X717</accession>
<reference evidence="7" key="1">
    <citation type="journal article" date="2021" name="Nat. Commun.">
        <title>Genetic determinants of endophytism in the Arabidopsis root mycobiome.</title>
        <authorList>
            <person name="Mesny F."/>
            <person name="Miyauchi S."/>
            <person name="Thiergart T."/>
            <person name="Pickel B."/>
            <person name="Atanasova L."/>
            <person name="Karlsson M."/>
            <person name="Huettel B."/>
            <person name="Barry K.W."/>
            <person name="Haridas S."/>
            <person name="Chen C."/>
            <person name="Bauer D."/>
            <person name="Andreopoulos W."/>
            <person name="Pangilinan J."/>
            <person name="LaButti K."/>
            <person name="Riley R."/>
            <person name="Lipzen A."/>
            <person name="Clum A."/>
            <person name="Drula E."/>
            <person name="Henrissat B."/>
            <person name="Kohler A."/>
            <person name="Grigoriev I.V."/>
            <person name="Martin F.M."/>
            <person name="Hacquard S."/>
        </authorList>
    </citation>
    <scope>NUCLEOTIDE SEQUENCE</scope>
    <source>
        <strain evidence="7">MPI-CAGE-AT-0016</strain>
    </source>
</reference>
<dbReference type="PANTHER" id="PTHR47424:SF12">
    <property type="entry name" value="TRANSCRIPTION FACTOR ASQA"/>
    <property type="match status" value="1"/>
</dbReference>
<dbReference type="AlphaFoldDB" id="A0A8K0X717"/>
<feature type="domain" description="Zn(2)-C6 fungal-type" evidence="6">
    <location>
        <begin position="33"/>
        <end position="62"/>
    </location>
</feature>
<feature type="region of interest" description="Disordered" evidence="5">
    <location>
        <begin position="89"/>
        <end position="129"/>
    </location>
</feature>
<evidence type="ECO:0000256" key="5">
    <source>
        <dbReference type="SAM" id="MobiDB-lite"/>
    </source>
</evidence>
<dbReference type="GO" id="GO:0000435">
    <property type="term" value="P:positive regulation of transcription from RNA polymerase II promoter by galactose"/>
    <property type="evidence" value="ECO:0007669"/>
    <property type="project" value="TreeGrafter"/>
</dbReference>
<evidence type="ECO:0000313" key="7">
    <source>
        <dbReference type="EMBL" id="KAH7368129.1"/>
    </source>
</evidence>
<dbReference type="GO" id="GO:0000981">
    <property type="term" value="F:DNA-binding transcription factor activity, RNA polymerase II-specific"/>
    <property type="evidence" value="ECO:0007669"/>
    <property type="project" value="InterPro"/>
</dbReference>
<dbReference type="SUPFAM" id="SSF57701">
    <property type="entry name" value="Zn2/Cys6 DNA-binding domain"/>
    <property type="match status" value="1"/>
</dbReference>
<dbReference type="SMART" id="SM00066">
    <property type="entry name" value="GAL4"/>
    <property type="match status" value="1"/>
</dbReference>
<dbReference type="GO" id="GO:0008270">
    <property type="term" value="F:zinc ion binding"/>
    <property type="evidence" value="ECO:0007669"/>
    <property type="project" value="InterPro"/>
</dbReference>
<dbReference type="PANTHER" id="PTHR47424">
    <property type="entry name" value="REGULATORY PROTEIN GAL4"/>
    <property type="match status" value="1"/>
</dbReference>
<keyword evidence="1" id="KW-0479">Metal-binding</keyword>
<dbReference type="SMART" id="SM00906">
    <property type="entry name" value="Fungal_trans"/>
    <property type="match status" value="1"/>
</dbReference>
<comment type="caution">
    <text evidence="7">The sequence shown here is derived from an EMBL/GenBank/DDBJ whole genome shotgun (WGS) entry which is preliminary data.</text>
</comment>
<dbReference type="Gene3D" id="4.10.240.10">
    <property type="entry name" value="Zn(2)-C6 fungal-type DNA-binding domain"/>
    <property type="match status" value="1"/>
</dbReference>
<dbReference type="InterPro" id="IPR007219">
    <property type="entry name" value="XnlR_reg_dom"/>
</dbReference>
<evidence type="ECO:0000259" key="6">
    <source>
        <dbReference type="PROSITE" id="PS50048"/>
    </source>
</evidence>
<evidence type="ECO:0000256" key="4">
    <source>
        <dbReference type="ARBA" id="ARBA00023242"/>
    </source>
</evidence>
<dbReference type="PROSITE" id="PS50048">
    <property type="entry name" value="ZN2_CY6_FUNGAL_2"/>
    <property type="match status" value="1"/>
</dbReference>
<keyword evidence="2" id="KW-0805">Transcription regulation</keyword>
<dbReference type="Pfam" id="PF00172">
    <property type="entry name" value="Zn_clus"/>
    <property type="match status" value="1"/>
</dbReference>
<feature type="compositionally biased region" description="Pro residues" evidence="5">
    <location>
        <begin position="116"/>
        <end position="125"/>
    </location>
</feature>
<dbReference type="InterPro" id="IPR001138">
    <property type="entry name" value="Zn2Cys6_DnaBD"/>
</dbReference>
<dbReference type="Pfam" id="PF04082">
    <property type="entry name" value="Fungal_trans"/>
    <property type="match status" value="1"/>
</dbReference>
<dbReference type="InterPro" id="IPR051127">
    <property type="entry name" value="Fungal_SecMet_Regulators"/>
</dbReference>
<dbReference type="EMBL" id="JAGPXD010000002">
    <property type="protein sequence ID" value="KAH7368129.1"/>
    <property type="molecule type" value="Genomic_DNA"/>
</dbReference>
<dbReference type="GO" id="GO:0000978">
    <property type="term" value="F:RNA polymerase II cis-regulatory region sequence-specific DNA binding"/>
    <property type="evidence" value="ECO:0007669"/>
    <property type="project" value="TreeGrafter"/>
</dbReference>
<dbReference type="InterPro" id="IPR036864">
    <property type="entry name" value="Zn2-C6_fun-type_DNA-bd_sf"/>
</dbReference>